<reference evidence="1" key="3">
    <citation type="submission" date="2016-05" db="EMBL/GenBank/DDBJ databases">
        <title>WGS assembly of Xenopus tropicalis.</title>
        <authorList>
            <person name="Sessions A."/>
            <person name="Jenkins J."/>
            <person name="Mitros T."/>
            <person name="Lyons J.T."/>
            <person name="Dichmann D.S."/>
            <person name="Robert J."/>
            <person name="Harland R.M."/>
            <person name="Rokhsar D.S."/>
        </authorList>
    </citation>
    <scope>NUCLEOTIDE SEQUENCE</scope>
    <source>
        <strain evidence="1">Nigerian</strain>
    </source>
</reference>
<name>A0A1B8XX22_XENTR</name>
<feature type="non-terminal residue" evidence="1">
    <location>
        <position position="31"/>
    </location>
</feature>
<dbReference type="AlphaFoldDB" id="A0A1B8XX22"/>
<gene>
    <name evidence="1" type="ORF">XENTR_v900304082mg</name>
</gene>
<organism evidence="1">
    <name type="scientific">Xenopus tropicalis</name>
    <name type="common">Western clawed frog</name>
    <name type="synonym">Silurana tropicalis</name>
    <dbReference type="NCBI Taxonomy" id="8364"/>
    <lineage>
        <taxon>Eukaryota</taxon>
        <taxon>Metazoa</taxon>
        <taxon>Chordata</taxon>
        <taxon>Craniata</taxon>
        <taxon>Vertebrata</taxon>
        <taxon>Euteleostomi</taxon>
        <taxon>Amphibia</taxon>
        <taxon>Batrachia</taxon>
        <taxon>Anura</taxon>
        <taxon>Pipoidea</taxon>
        <taxon>Pipidae</taxon>
        <taxon>Xenopodinae</taxon>
        <taxon>Xenopus</taxon>
        <taxon>Silurana</taxon>
    </lineage>
</organism>
<sequence length="31" mass="3585">MHTEPYGSWRNNIQYIPAAYLALFGTDSDPR</sequence>
<accession>A0A1B8XX22</accession>
<proteinExistence type="predicted"/>
<dbReference type="EMBL" id="KV460939">
    <property type="protein sequence ID" value="OCA15183.1"/>
    <property type="molecule type" value="Genomic_DNA"/>
</dbReference>
<reference evidence="1" key="2">
    <citation type="journal article" date="2010" name="Science">
        <title>The genome of the Western clawed frog Xenopus tropicalis.</title>
        <authorList>
            <person name="Hellsten U."/>
            <person name="Harland R.M."/>
            <person name="Gilchrist M.J."/>
            <person name="Hendrix D."/>
            <person name="Jurka J."/>
            <person name="Kapitonov V."/>
            <person name="Ovcharenko I."/>
            <person name="Putnam N.H."/>
            <person name="Shu S."/>
            <person name="Taher L."/>
            <person name="Blitz I.L."/>
            <person name="Blumberg B."/>
            <person name="Dichmann D.S."/>
            <person name="Dubchak I."/>
            <person name="Amaya E."/>
            <person name="Detter J.C."/>
            <person name="Fletcher R."/>
            <person name="Gerhard D.S."/>
            <person name="Goodstein D."/>
            <person name="Graves T."/>
            <person name="Grigoriev I.V."/>
            <person name="Grimwood J."/>
            <person name="Kawashima T."/>
            <person name="Lindquist E."/>
            <person name="Lucas S.M."/>
            <person name="Mead P.E."/>
            <person name="Mitros T."/>
            <person name="Ogino H."/>
            <person name="Ohta Y."/>
            <person name="Poliakov A.V."/>
            <person name="Pollet N."/>
            <person name="Robert J."/>
            <person name="Salamov A."/>
            <person name="Sater A.K."/>
            <person name="Schmutz J."/>
            <person name="Terry A."/>
            <person name="Vize P.D."/>
            <person name="Warren W.C."/>
            <person name="Wells D."/>
            <person name="Wills A."/>
            <person name="Wilson R.K."/>
            <person name="Zimmerman L.B."/>
            <person name="Zorn A.M."/>
            <person name="Grainger R."/>
            <person name="Grammer T."/>
            <person name="Khokha M.K."/>
            <person name="Richardson P.M."/>
            <person name="Rokhsar D.S."/>
        </authorList>
    </citation>
    <scope>NUCLEOTIDE SEQUENCE [LARGE SCALE GENOMIC DNA]</scope>
    <source>
        <strain evidence="1">Nigerian</strain>
    </source>
</reference>
<evidence type="ECO:0000313" key="1">
    <source>
        <dbReference type="EMBL" id="OCA15183.1"/>
    </source>
</evidence>
<reference evidence="1" key="1">
    <citation type="submission" date="2009-11" db="EMBL/GenBank/DDBJ databases">
        <authorList>
            <consortium name="US DOE Joint Genome Institute (JGI-PGF)"/>
            <person name="Ottilar R."/>
            <person name="Schmutz J."/>
            <person name="Salamov A."/>
            <person name="Cheng J.F."/>
            <person name="Lucas S."/>
            <person name="Pitluck S."/>
            <person name="Gundlach H."/>
            <person name="Guo Y."/>
            <person name="Haberer G."/>
            <person name="Nasrallah J."/>
            <person name="Mayer K.F.X."/>
            <person name="van de Peer Y."/>
            <person name="Weigel D."/>
            <person name="Grigoriev I.V."/>
        </authorList>
    </citation>
    <scope>NUCLEOTIDE SEQUENCE</scope>
    <source>
        <strain evidence="1">Nigerian</strain>
    </source>
</reference>
<feature type="non-terminal residue" evidence="1">
    <location>
        <position position="1"/>
    </location>
</feature>
<protein>
    <submittedName>
        <fullName evidence="1">Uncharacterized protein</fullName>
    </submittedName>
</protein>